<keyword evidence="8" id="KW-1185">Reference proteome</keyword>
<feature type="domain" description="Peptide methionine sulphoxide reductase MsrA" evidence="6">
    <location>
        <begin position="32"/>
        <end position="184"/>
    </location>
</feature>
<dbReference type="PANTHER" id="PTHR42799">
    <property type="entry name" value="MITOCHONDRIAL PEPTIDE METHIONINE SULFOXIDE REDUCTASE"/>
    <property type="match status" value="1"/>
</dbReference>
<dbReference type="GO" id="GO:0005737">
    <property type="term" value="C:cytoplasm"/>
    <property type="evidence" value="ECO:0007669"/>
    <property type="project" value="TreeGrafter"/>
</dbReference>
<dbReference type="Proteomes" id="UP001180020">
    <property type="component" value="Unassembled WGS sequence"/>
</dbReference>
<dbReference type="SUPFAM" id="SSF55068">
    <property type="entry name" value="Peptide methionine sulfoxide reductase"/>
    <property type="match status" value="1"/>
</dbReference>
<evidence type="ECO:0000256" key="3">
    <source>
        <dbReference type="ARBA" id="ARBA00023002"/>
    </source>
</evidence>
<dbReference type="Pfam" id="PF01625">
    <property type="entry name" value="PMSR"/>
    <property type="match status" value="1"/>
</dbReference>
<comment type="similarity">
    <text evidence="1">Belongs to the MsrA Met sulfoxide reductase family.</text>
</comment>
<dbReference type="InterPro" id="IPR050162">
    <property type="entry name" value="MsrA_MetSO_reductase"/>
</dbReference>
<dbReference type="Gene3D" id="3.30.1060.10">
    <property type="entry name" value="Peptide methionine sulphoxide reductase MsrA"/>
    <property type="match status" value="1"/>
</dbReference>
<evidence type="ECO:0000313" key="8">
    <source>
        <dbReference type="Proteomes" id="UP001180020"/>
    </source>
</evidence>
<evidence type="ECO:0000313" key="7">
    <source>
        <dbReference type="EMBL" id="KAK1302451.1"/>
    </source>
</evidence>
<reference evidence="7" key="2">
    <citation type="submission" date="2023-06" db="EMBL/GenBank/DDBJ databases">
        <authorList>
            <person name="Ma L."/>
            <person name="Liu K.-W."/>
            <person name="Li Z."/>
            <person name="Hsiao Y.-Y."/>
            <person name="Qi Y."/>
            <person name="Fu T."/>
            <person name="Tang G."/>
            <person name="Zhang D."/>
            <person name="Sun W.-H."/>
            <person name="Liu D.-K."/>
            <person name="Li Y."/>
            <person name="Chen G.-Z."/>
            <person name="Liu X.-D."/>
            <person name="Liao X.-Y."/>
            <person name="Jiang Y.-T."/>
            <person name="Yu X."/>
            <person name="Hao Y."/>
            <person name="Huang J."/>
            <person name="Zhao X.-W."/>
            <person name="Ke S."/>
            <person name="Chen Y.-Y."/>
            <person name="Wu W.-L."/>
            <person name="Hsu J.-L."/>
            <person name="Lin Y.-F."/>
            <person name="Huang M.-D."/>
            <person name="Li C.-Y."/>
            <person name="Huang L."/>
            <person name="Wang Z.-W."/>
            <person name="Zhao X."/>
            <person name="Zhong W.-Y."/>
            <person name="Peng D.-H."/>
            <person name="Ahmad S."/>
            <person name="Lan S."/>
            <person name="Zhang J.-S."/>
            <person name="Tsai W.-C."/>
            <person name="Van De Peer Y."/>
            <person name="Liu Z.-J."/>
        </authorList>
    </citation>
    <scope>NUCLEOTIDE SEQUENCE</scope>
    <source>
        <strain evidence="7">CP</strain>
        <tissue evidence="7">Leaves</tissue>
    </source>
</reference>
<dbReference type="InterPro" id="IPR002569">
    <property type="entry name" value="Met_Sox_Rdtase_MsrA_dom"/>
</dbReference>
<organism evidence="7 8">
    <name type="scientific">Acorus calamus</name>
    <name type="common">Sweet flag</name>
    <dbReference type="NCBI Taxonomy" id="4465"/>
    <lineage>
        <taxon>Eukaryota</taxon>
        <taxon>Viridiplantae</taxon>
        <taxon>Streptophyta</taxon>
        <taxon>Embryophyta</taxon>
        <taxon>Tracheophyta</taxon>
        <taxon>Spermatophyta</taxon>
        <taxon>Magnoliopsida</taxon>
        <taxon>Liliopsida</taxon>
        <taxon>Acoraceae</taxon>
        <taxon>Acorus</taxon>
    </lineage>
</organism>
<evidence type="ECO:0000256" key="5">
    <source>
        <dbReference type="ARBA" id="ARBA00030643"/>
    </source>
</evidence>
<dbReference type="AlphaFoldDB" id="A0AAV9DLB3"/>
<dbReference type="HAMAP" id="MF_01401">
    <property type="entry name" value="MsrA"/>
    <property type="match status" value="1"/>
</dbReference>
<accession>A0AAV9DLB3</accession>
<evidence type="ECO:0000256" key="1">
    <source>
        <dbReference type="ARBA" id="ARBA00005591"/>
    </source>
</evidence>
<protein>
    <recommendedName>
        <fullName evidence="2">peptide-methionine (S)-S-oxide reductase</fullName>
        <ecNumber evidence="2">1.8.4.11</ecNumber>
    </recommendedName>
    <alternativeName>
        <fullName evidence="5">Peptide-methionine (S)-S-oxide reductase</fullName>
    </alternativeName>
    <alternativeName>
        <fullName evidence="4">Protein-methionine-S-oxide reductase</fullName>
    </alternativeName>
</protein>
<dbReference type="GO" id="GO:0034599">
    <property type="term" value="P:cellular response to oxidative stress"/>
    <property type="evidence" value="ECO:0007669"/>
    <property type="project" value="TreeGrafter"/>
</dbReference>
<reference evidence="7" key="1">
    <citation type="journal article" date="2023" name="Nat. Commun.">
        <title>Diploid and tetraploid genomes of Acorus and the evolution of monocots.</title>
        <authorList>
            <person name="Ma L."/>
            <person name="Liu K.W."/>
            <person name="Li Z."/>
            <person name="Hsiao Y.Y."/>
            <person name="Qi Y."/>
            <person name="Fu T."/>
            <person name="Tang G.D."/>
            <person name="Zhang D."/>
            <person name="Sun W.H."/>
            <person name="Liu D.K."/>
            <person name="Li Y."/>
            <person name="Chen G.Z."/>
            <person name="Liu X.D."/>
            <person name="Liao X.Y."/>
            <person name="Jiang Y.T."/>
            <person name="Yu X."/>
            <person name="Hao Y."/>
            <person name="Huang J."/>
            <person name="Zhao X.W."/>
            <person name="Ke S."/>
            <person name="Chen Y.Y."/>
            <person name="Wu W.L."/>
            <person name="Hsu J.L."/>
            <person name="Lin Y.F."/>
            <person name="Huang M.D."/>
            <person name="Li C.Y."/>
            <person name="Huang L."/>
            <person name="Wang Z.W."/>
            <person name="Zhao X."/>
            <person name="Zhong W.Y."/>
            <person name="Peng D.H."/>
            <person name="Ahmad S."/>
            <person name="Lan S."/>
            <person name="Zhang J.S."/>
            <person name="Tsai W.C."/>
            <person name="Van de Peer Y."/>
            <person name="Liu Z.J."/>
        </authorList>
    </citation>
    <scope>NUCLEOTIDE SEQUENCE</scope>
    <source>
        <strain evidence="7">CP</strain>
    </source>
</reference>
<dbReference type="EC" id="1.8.4.11" evidence="2"/>
<proteinExistence type="inferred from homology"/>
<dbReference type="NCBIfam" id="TIGR00401">
    <property type="entry name" value="msrA"/>
    <property type="match status" value="1"/>
</dbReference>
<sequence>MYTLLPKIESEPEIDTLRSSDLDIPSEFVDEVIFAGGSFWDLEACLSGVDGVLRTATGYCGGSVVKPTHREVSMKITGHTEAVRVVYNNRIASFRSLCDAFWGSHDPTNKEYLEFRINTHLRSAIFCTNEEQKRLARESKVRQQMKLDRRIVTRILPRDSNFVFYLAETRHQKHYLQRDHAGLCESLGLHSTQHFVDSHLACKLNGVLAKCDRSGAVEDLKRVMGAHRLPEKTRLALVQTAQELTNK</sequence>
<evidence type="ECO:0000259" key="6">
    <source>
        <dbReference type="Pfam" id="PF01625"/>
    </source>
</evidence>
<dbReference type="InterPro" id="IPR036509">
    <property type="entry name" value="Met_Sox_Rdtase_MsrA_sf"/>
</dbReference>
<gene>
    <name evidence="7" type="ORF">QJS10_CPB12g00491</name>
</gene>
<dbReference type="GO" id="GO:0008113">
    <property type="term" value="F:peptide-methionine (S)-S-oxide reductase activity"/>
    <property type="evidence" value="ECO:0007669"/>
    <property type="project" value="UniProtKB-EC"/>
</dbReference>
<evidence type="ECO:0000256" key="2">
    <source>
        <dbReference type="ARBA" id="ARBA00012502"/>
    </source>
</evidence>
<dbReference type="PANTHER" id="PTHR42799:SF26">
    <property type="entry name" value="PEPTIDE-METHIONINE (S)-S-OXIDE REDUCTASE"/>
    <property type="match status" value="1"/>
</dbReference>
<name>A0AAV9DLB3_ACOCL</name>
<evidence type="ECO:0000256" key="4">
    <source>
        <dbReference type="ARBA" id="ARBA00030273"/>
    </source>
</evidence>
<comment type="caution">
    <text evidence="7">The sequence shown here is derived from an EMBL/GenBank/DDBJ whole genome shotgun (WGS) entry which is preliminary data.</text>
</comment>
<dbReference type="EMBL" id="JAUJYO010000012">
    <property type="protein sequence ID" value="KAK1302451.1"/>
    <property type="molecule type" value="Genomic_DNA"/>
</dbReference>
<keyword evidence="3" id="KW-0560">Oxidoreductase</keyword>